<accession>A0ABR0AB21</accession>
<protein>
    <submittedName>
        <fullName evidence="1">Uncharacterized protein</fullName>
    </submittedName>
</protein>
<proteinExistence type="predicted"/>
<keyword evidence="2" id="KW-1185">Reference proteome</keyword>
<dbReference type="Proteomes" id="UP001234178">
    <property type="component" value="Unassembled WGS sequence"/>
</dbReference>
<name>A0ABR0AB21_9CRUS</name>
<reference evidence="1 2" key="1">
    <citation type="journal article" date="2023" name="Nucleic Acids Res.">
        <title>The hologenome of Daphnia magna reveals possible DNA methylation and microbiome-mediated evolution of the host genome.</title>
        <authorList>
            <person name="Chaturvedi A."/>
            <person name="Li X."/>
            <person name="Dhandapani V."/>
            <person name="Marshall H."/>
            <person name="Kissane S."/>
            <person name="Cuenca-Cambronero M."/>
            <person name="Asole G."/>
            <person name="Calvet F."/>
            <person name="Ruiz-Romero M."/>
            <person name="Marangio P."/>
            <person name="Guigo R."/>
            <person name="Rago D."/>
            <person name="Mirbahai L."/>
            <person name="Eastwood N."/>
            <person name="Colbourne J.K."/>
            <person name="Zhou J."/>
            <person name="Mallon E."/>
            <person name="Orsini L."/>
        </authorList>
    </citation>
    <scope>NUCLEOTIDE SEQUENCE [LARGE SCALE GENOMIC DNA]</scope>
    <source>
        <strain evidence="1">LRV0_1</strain>
    </source>
</reference>
<gene>
    <name evidence="1" type="ORF">OUZ56_007802</name>
</gene>
<evidence type="ECO:0000313" key="1">
    <source>
        <dbReference type="EMBL" id="KAK4022331.1"/>
    </source>
</evidence>
<dbReference type="EMBL" id="JAOYFB010000037">
    <property type="protein sequence ID" value="KAK4022331.1"/>
    <property type="molecule type" value="Genomic_DNA"/>
</dbReference>
<sequence>MENYRFASLPRRGNHEFSSQIAYRFGRRERERKKKDLTDENKAMREPKWACHLHPVIPFAGWAQTSL</sequence>
<evidence type="ECO:0000313" key="2">
    <source>
        <dbReference type="Proteomes" id="UP001234178"/>
    </source>
</evidence>
<organism evidence="1 2">
    <name type="scientific">Daphnia magna</name>
    <dbReference type="NCBI Taxonomy" id="35525"/>
    <lineage>
        <taxon>Eukaryota</taxon>
        <taxon>Metazoa</taxon>
        <taxon>Ecdysozoa</taxon>
        <taxon>Arthropoda</taxon>
        <taxon>Crustacea</taxon>
        <taxon>Branchiopoda</taxon>
        <taxon>Diplostraca</taxon>
        <taxon>Cladocera</taxon>
        <taxon>Anomopoda</taxon>
        <taxon>Daphniidae</taxon>
        <taxon>Daphnia</taxon>
    </lineage>
</organism>
<comment type="caution">
    <text evidence="1">The sequence shown here is derived from an EMBL/GenBank/DDBJ whole genome shotgun (WGS) entry which is preliminary data.</text>
</comment>